<dbReference type="PANTHER" id="PTHR11669:SF20">
    <property type="entry name" value="REPLICATION FACTOR C SUBUNIT 4"/>
    <property type="match status" value="1"/>
</dbReference>
<dbReference type="InterPro" id="IPR047854">
    <property type="entry name" value="RFC_lid"/>
</dbReference>
<dbReference type="EMBL" id="QOKY01000172">
    <property type="protein sequence ID" value="RMZ54815.1"/>
    <property type="molecule type" value="Genomic_DNA"/>
</dbReference>
<dbReference type="AlphaFoldDB" id="A0A087STG1"/>
<dbReference type="SUPFAM" id="SSF48019">
    <property type="entry name" value="post-AAA+ oligomerization domain-like"/>
    <property type="match status" value="1"/>
</dbReference>
<dbReference type="GO" id="GO:0003677">
    <property type="term" value="F:DNA binding"/>
    <property type="evidence" value="ECO:0007669"/>
    <property type="project" value="InterPro"/>
</dbReference>
<reference evidence="9" key="5">
    <citation type="submission" date="2018-11" db="EMBL/GenBank/DDBJ databases">
        <title>Characterization of plant carbon substrate utilization by Auxenochlorella protothecoides.</title>
        <authorList>
            <person name="Vogler B.W."/>
            <person name="Starkenburg S.R."/>
            <person name="Sudasinghe N."/>
            <person name="Schambach J.Y."/>
            <person name="Rollin J.A."/>
            <person name="Pattathil S."/>
            <person name="Barry A.N."/>
        </authorList>
    </citation>
    <scope>NUCLEOTIDE SEQUENCE [LARGE SCALE GENOMIC DNA]</scope>
    <source>
        <strain evidence="9">UTEX 25</strain>
    </source>
</reference>
<dbReference type="Gene3D" id="3.40.50.300">
    <property type="entry name" value="P-loop containing nucleotide triphosphate hydrolases"/>
    <property type="match status" value="1"/>
</dbReference>
<dbReference type="InterPro" id="IPR027417">
    <property type="entry name" value="P-loop_NTPase"/>
</dbReference>
<dbReference type="Proteomes" id="UP000028924">
    <property type="component" value="Unassembled WGS sequence"/>
</dbReference>
<dbReference type="GO" id="GO:0006261">
    <property type="term" value="P:DNA-templated DNA replication"/>
    <property type="evidence" value="ECO:0007669"/>
    <property type="project" value="TreeGrafter"/>
</dbReference>
<proteinExistence type="inferred from homology"/>
<dbReference type="Gene3D" id="1.10.8.60">
    <property type="match status" value="1"/>
</dbReference>
<dbReference type="STRING" id="3075.A0A087STG1"/>
<evidence type="ECO:0000313" key="9">
    <source>
        <dbReference type="EMBL" id="RMZ54815.1"/>
    </source>
</evidence>
<dbReference type="Gene3D" id="1.20.272.10">
    <property type="match status" value="1"/>
</dbReference>
<dbReference type="InterPro" id="IPR013748">
    <property type="entry name" value="Rep_factorC_C"/>
</dbReference>
<reference evidence="8 10" key="1">
    <citation type="journal article" date="2014" name="BMC Genomics">
        <title>Oil accumulation mechanisms of the oleaginous microalga Chlorella protothecoides revealed through its genome, transcriptomes, and proteomes.</title>
        <authorList>
            <person name="Gao C."/>
            <person name="Wang Y."/>
            <person name="Shen Y."/>
            <person name="Yan D."/>
            <person name="He X."/>
            <person name="Dai J."/>
            <person name="Wu Q."/>
        </authorList>
    </citation>
    <scope>NUCLEOTIDE SEQUENCE [LARGE SCALE GENOMIC DNA]</scope>
    <source>
        <strain evidence="8 10">0710</strain>
    </source>
</reference>
<evidence type="ECO:0000259" key="6">
    <source>
        <dbReference type="SMART" id="SM00382"/>
    </source>
</evidence>
<reference evidence="11" key="3">
    <citation type="journal article" date="2018" name="Algal Res.">
        <title>Characterization of plant carbon substrate utilization by Auxenochlorella protothecoides.</title>
        <authorList>
            <person name="Vogler B.W."/>
            <person name="Starkenburg S.R."/>
            <person name="Sudasinghe N."/>
            <person name="Schambach J.Y."/>
            <person name="Rollin J.A."/>
            <person name="Pattathil S."/>
            <person name="Barry A.N."/>
        </authorList>
    </citation>
    <scope>NUCLEOTIDE SEQUENCE [LARGE SCALE GENOMIC DNA]</scope>
    <source>
        <strain evidence="11">UTEX 25</strain>
    </source>
</reference>
<keyword evidence="3" id="KW-0235">DNA replication</keyword>
<gene>
    <name evidence="9" type="ORF">APUTEX25_000332</name>
    <name evidence="8" type="ORF">F751_6534</name>
    <name evidence="7" type="ORF">g.100651</name>
</gene>
<dbReference type="GO" id="GO:0005524">
    <property type="term" value="F:ATP binding"/>
    <property type="evidence" value="ECO:0007669"/>
    <property type="project" value="UniProtKB-KW"/>
</dbReference>
<organism evidence="8 10">
    <name type="scientific">Auxenochlorella protothecoides</name>
    <name type="common">Green microalga</name>
    <name type="synonym">Chlorella protothecoides</name>
    <dbReference type="NCBI Taxonomy" id="3075"/>
    <lineage>
        <taxon>Eukaryota</taxon>
        <taxon>Viridiplantae</taxon>
        <taxon>Chlorophyta</taxon>
        <taxon>core chlorophytes</taxon>
        <taxon>Trebouxiophyceae</taxon>
        <taxon>Chlorellales</taxon>
        <taxon>Chlorellaceae</taxon>
        <taxon>Auxenochlorella</taxon>
    </lineage>
</organism>
<dbReference type="InterPro" id="IPR003593">
    <property type="entry name" value="AAA+_ATPase"/>
</dbReference>
<dbReference type="OrthoDB" id="4199794at2759"/>
<evidence type="ECO:0000313" key="7">
    <source>
        <dbReference type="EMBL" id="JAT69058.1"/>
    </source>
</evidence>
<evidence type="ECO:0000313" key="11">
    <source>
        <dbReference type="Proteomes" id="UP000279271"/>
    </source>
</evidence>
<comment type="similarity">
    <text evidence="1">Belongs to the activator 1 small subunits family.</text>
</comment>
<keyword evidence="5" id="KW-0067">ATP-binding</keyword>
<protein>
    <submittedName>
        <fullName evidence="8">Replication factor C subunit 4</fullName>
    </submittedName>
</protein>
<dbReference type="GO" id="GO:0016887">
    <property type="term" value="F:ATP hydrolysis activity"/>
    <property type="evidence" value="ECO:0007669"/>
    <property type="project" value="InterPro"/>
</dbReference>
<dbReference type="Pfam" id="PF08542">
    <property type="entry name" value="Rep_fac_C"/>
    <property type="match status" value="1"/>
</dbReference>
<evidence type="ECO:0000256" key="3">
    <source>
        <dbReference type="ARBA" id="ARBA00022705"/>
    </source>
</evidence>
<dbReference type="GO" id="GO:0003689">
    <property type="term" value="F:DNA clamp loader activity"/>
    <property type="evidence" value="ECO:0007669"/>
    <property type="project" value="TreeGrafter"/>
</dbReference>
<dbReference type="GO" id="GO:0006281">
    <property type="term" value="P:DNA repair"/>
    <property type="evidence" value="ECO:0007669"/>
    <property type="project" value="TreeGrafter"/>
</dbReference>
<dbReference type="GO" id="GO:0005663">
    <property type="term" value="C:DNA replication factor C complex"/>
    <property type="evidence" value="ECO:0007669"/>
    <property type="project" value="TreeGrafter"/>
</dbReference>
<dbReference type="SUPFAM" id="SSF52540">
    <property type="entry name" value="P-loop containing nucleoside triphosphate hydrolases"/>
    <property type="match status" value="1"/>
</dbReference>
<name>A0A087STG1_AUXPR</name>
<dbReference type="SMART" id="SM00382">
    <property type="entry name" value="AAA"/>
    <property type="match status" value="1"/>
</dbReference>
<dbReference type="PANTHER" id="PTHR11669">
    <property type="entry name" value="REPLICATION FACTOR C / DNA POLYMERASE III GAMMA-TAU SUBUNIT"/>
    <property type="match status" value="1"/>
</dbReference>
<dbReference type="NCBIfam" id="NF001679">
    <property type="entry name" value="PRK00440.1"/>
    <property type="match status" value="1"/>
</dbReference>
<dbReference type="KEGG" id="apro:F751_6534"/>
<evidence type="ECO:0000313" key="8">
    <source>
        <dbReference type="EMBL" id="KFM29015.1"/>
    </source>
</evidence>
<sequence length="329" mass="35357">MTVEQPWVEKYRPREIGDVASQGEVVKTLESALSSGNLPHLLFYGPPGTGKTTCALAIVRQLFGADLLRARVLELNASDERGIAVVRNKIKSFAAISVGASPAGRSVPPYKVIILDEADAMTTDAQAALRRTMETYSRVTRFIIICNYVSRIIEPLASRCAKFRFKPLHGTVIDDRINHICQVEGVQLGPDALCTLSRVAGGDMRRAITTLQSAVRLGGSPVRPQTLMDVAGVVPDAAARGLLHTCRESDFAGVQSAVADLIHEGYPAQEVLAEVQGAVLVDPGIDDVRKARVLERLALADKALIDGADEFLQLLAVASLTQRVILGQA</sequence>
<dbReference type="EMBL" id="GDKF01009564">
    <property type="protein sequence ID" value="JAT69058.1"/>
    <property type="molecule type" value="Transcribed_RNA"/>
</dbReference>
<dbReference type="eggNOG" id="KOG0989">
    <property type="taxonomic scope" value="Eukaryota"/>
</dbReference>
<dbReference type="CDD" id="cd00009">
    <property type="entry name" value="AAA"/>
    <property type="match status" value="1"/>
</dbReference>
<reference evidence="7" key="2">
    <citation type="submission" date="2015-08" db="EMBL/GenBank/DDBJ databases">
        <authorList>
            <person name="Babu N.S."/>
            <person name="Beckwith C.J."/>
            <person name="Beseler K.G."/>
            <person name="Brison A."/>
            <person name="Carone J.V."/>
            <person name="Caskin T.P."/>
            <person name="Diamond M."/>
            <person name="Durham M.E."/>
            <person name="Foxe J.M."/>
            <person name="Go M."/>
            <person name="Henderson B.A."/>
            <person name="Jones I.B."/>
            <person name="McGettigan J.A."/>
            <person name="Micheletti S.J."/>
            <person name="Nasrallah M.E."/>
            <person name="Ortiz D."/>
            <person name="Piller C.R."/>
            <person name="Privatt S.R."/>
            <person name="Schneider S.L."/>
            <person name="Sharp S."/>
            <person name="Smith T.C."/>
            <person name="Stanton J.D."/>
            <person name="Ullery H.E."/>
            <person name="Wilson R.J."/>
            <person name="Serrano M.G."/>
            <person name="Buck G."/>
            <person name="Lee V."/>
            <person name="Wang Y."/>
            <person name="Carvalho R."/>
            <person name="Voegtly L."/>
            <person name="Shi R."/>
            <person name="Duckworth R."/>
            <person name="Johnson A."/>
            <person name="Loviza R."/>
            <person name="Walstead R."/>
            <person name="Shah Z."/>
            <person name="Kiflezghi M."/>
            <person name="Wade K."/>
            <person name="Ball S.L."/>
            <person name="Bradley K.W."/>
            <person name="Asai D.J."/>
            <person name="Bowman C.A."/>
            <person name="Russell D.A."/>
            <person name="Pope W.H."/>
            <person name="Jacobs-Sera D."/>
            <person name="Hendrix R.W."/>
            <person name="Hatfull G.F."/>
        </authorList>
    </citation>
    <scope>NUCLEOTIDE SEQUENCE</scope>
</reference>
<evidence type="ECO:0000256" key="4">
    <source>
        <dbReference type="ARBA" id="ARBA00022741"/>
    </source>
</evidence>
<feature type="domain" description="AAA+ ATPase" evidence="6">
    <location>
        <begin position="37"/>
        <end position="171"/>
    </location>
</feature>
<reference evidence="9" key="4">
    <citation type="submission" date="2018-10" db="EMBL/GenBank/DDBJ databases">
        <authorList>
            <person name="Hovde B."/>
            <person name="Zhang X."/>
        </authorList>
    </citation>
    <scope>NUCLEOTIDE SEQUENCE [LARGE SCALE GENOMIC DNA]</scope>
    <source>
        <strain evidence="9">UTEX 25</strain>
    </source>
</reference>
<dbReference type="InterPro" id="IPR003959">
    <property type="entry name" value="ATPase_AAA_core"/>
</dbReference>
<keyword evidence="10" id="KW-1185">Reference proteome</keyword>
<dbReference type="GO" id="GO:0005634">
    <property type="term" value="C:nucleus"/>
    <property type="evidence" value="ECO:0007669"/>
    <property type="project" value="TreeGrafter"/>
</dbReference>
<dbReference type="RefSeq" id="XP_011402064.1">
    <property type="nucleotide sequence ID" value="XM_011403762.1"/>
</dbReference>
<dbReference type="FunFam" id="3.40.50.300:FF:000129">
    <property type="entry name" value="Replication factor C subunit 5"/>
    <property type="match status" value="1"/>
</dbReference>
<evidence type="ECO:0000256" key="2">
    <source>
        <dbReference type="ARBA" id="ARBA00011480"/>
    </source>
</evidence>
<evidence type="ECO:0000256" key="5">
    <source>
        <dbReference type="ARBA" id="ARBA00022840"/>
    </source>
</evidence>
<dbReference type="CDD" id="cd18140">
    <property type="entry name" value="HLD_clamp_RFC"/>
    <property type="match status" value="1"/>
</dbReference>
<dbReference type="InterPro" id="IPR050238">
    <property type="entry name" value="DNA_Rep/Repair_Clamp_Loader"/>
</dbReference>
<dbReference type="EMBL" id="KL662185">
    <property type="protein sequence ID" value="KFM29015.1"/>
    <property type="molecule type" value="Genomic_DNA"/>
</dbReference>
<dbReference type="Proteomes" id="UP000279271">
    <property type="component" value="Unassembled WGS sequence"/>
</dbReference>
<dbReference type="InterPro" id="IPR008921">
    <property type="entry name" value="DNA_pol3_clamp-load_cplx_C"/>
</dbReference>
<evidence type="ECO:0000313" key="10">
    <source>
        <dbReference type="Proteomes" id="UP000028924"/>
    </source>
</evidence>
<comment type="subunit">
    <text evidence="2">Heterotetramer of subunits RFC2, RFC3, RFC4 and RFC5 that can form a complex with RFC1.</text>
</comment>
<evidence type="ECO:0000256" key="1">
    <source>
        <dbReference type="ARBA" id="ARBA00005378"/>
    </source>
</evidence>
<keyword evidence="4" id="KW-0547">Nucleotide-binding</keyword>
<dbReference type="Pfam" id="PF00004">
    <property type="entry name" value="AAA"/>
    <property type="match status" value="1"/>
</dbReference>
<accession>A0A087STG1</accession>
<dbReference type="GeneID" id="23617925"/>